<evidence type="ECO:0000256" key="4">
    <source>
        <dbReference type="ARBA" id="ARBA00011529"/>
    </source>
</evidence>
<keyword evidence="10" id="KW-0472">Membrane</keyword>
<dbReference type="GO" id="GO:0006817">
    <property type="term" value="P:phosphate ion transport"/>
    <property type="evidence" value="ECO:0007669"/>
    <property type="project" value="UniProtKB-UniRule"/>
</dbReference>
<dbReference type="Proteomes" id="UP000236311">
    <property type="component" value="Unassembled WGS sequence"/>
</dbReference>
<evidence type="ECO:0000259" key="11">
    <source>
        <dbReference type="Pfam" id="PF12849"/>
    </source>
</evidence>
<dbReference type="GO" id="GO:0005886">
    <property type="term" value="C:plasma membrane"/>
    <property type="evidence" value="ECO:0007669"/>
    <property type="project" value="UniProtKB-SubCell"/>
</dbReference>
<proteinExistence type="inferred from homology"/>
<comment type="subcellular location">
    <subcellularLocation>
        <location evidence="2 10">Cell membrane</location>
        <topology evidence="2 10">Lipid-anchor</topology>
    </subcellularLocation>
</comment>
<evidence type="ECO:0000256" key="5">
    <source>
        <dbReference type="ARBA" id="ARBA00022448"/>
    </source>
</evidence>
<evidence type="ECO:0000256" key="8">
    <source>
        <dbReference type="ARBA" id="ARBA00023139"/>
    </source>
</evidence>
<reference evidence="12 13" key="1">
    <citation type="submission" date="2018-01" db="EMBL/GenBank/DDBJ databases">
        <authorList>
            <person name="Gaut B.S."/>
            <person name="Morton B.R."/>
            <person name="Clegg M.T."/>
            <person name="Duvall M.R."/>
        </authorList>
    </citation>
    <scope>NUCLEOTIDE SEQUENCE [LARGE SCALE GENOMIC DNA]</scope>
    <source>
        <strain evidence="12">GP69</strain>
    </source>
</reference>
<dbReference type="AlphaFoldDB" id="A0A2K4ZFN7"/>
<dbReference type="InterPro" id="IPR011862">
    <property type="entry name" value="Phos-bd"/>
</dbReference>
<keyword evidence="13" id="KW-1185">Reference proteome</keyword>
<comment type="similarity">
    <text evidence="3 10">Belongs to the PstS family.</text>
</comment>
<dbReference type="CDD" id="cd13653">
    <property type="entry name" value="PBP2_phosphate_like_1"/>
    <property type="match status" value="1"/>
</dbReference>
<keyword evidence="7" id="KW-0732">Signal</keyword>
<keyword evidence="8 10" id="KW-0564">Palmitate</keyword>
<evidence type="ECO:0000313" key="13">
    <source>
        <dbReference type="Proteomes" id="UP000236311"/>
    </source>
</evidence>
<dbReference type="SUPFAM" id="SSF53850">
    <property type="entry name" value="Periplasmic binding protein-like II"/>
    <property type="match status" value="1"/>
</dbReference>
<evidence type="ECO:0000256" key="1">
    <source>
        <dbReference type="ARBA" id="ARBA00002841"/>
    </source>
</evidence>
<dbReference type="NCBIfam" id="TIGR02136">
    <property type="entry name" value="ptsS_2"/>
    <property type="match status" value="1"/>
</dbReference>
<keyword evidence="6 10" id="KW-0592">Phosphate transport</keyword>
<keyword evidence="5 10" id="KW-0813">Transport</keyword>
<dbReference type="Pfam" id="PF12849">
    <property type="entry name" value="PBP_like_2"/>
    <property type="match status" value="1"/>
</dbReference>
<organism evidence="12 13">
    <name type="scientific">Acetatifactor muris</name>
    <dbReference type="NCBI Taxonomy" id="879566"/>
    <lineage>
        <taxon>Bacteria</taxon>
        <taxon>Bacillati</taxon>
        <taxon>Bacillota</taxon>
        <taxon>Clostridia</taxon>
        <taxon>Lachnospirales</taxon>
        <taxon>Lachnospiraceae</taxon>
        <taxon>Acetatifactor</taxon>
    </lineage>
</organism>
<sequence>MKSFWAEDFQVHCRIRPNNVVKTKGSFRKKLFLMVLLLALGVTAGCGGHTGERDGSDDVRTRVSGSLHISGSSSMEKLVNMLAEGFMEEYPGVSVSVQFTGSGAGIQALTEGSADIGISSRYLKDAEKEAGAAENIIGLDGMAVCVDSDNPVTGLTKAQLADIYTGRLRNWSQLGGKDVPIVVIGREAGSGTRSAFEKLLQLEEKCAYGNELDSTGAVAARIAVTPGAVGYVSFDVMNHTALGGIVPLTLDGVEPTAENVYSGSYLLYRPFVMATRGELSEQNQLVQLWFAYVYGEEGRRAAEAVGLVPATALSR</sequence>
<comment type="function">
    <text evidence="1">Part of the ABC transporter complex PstSACB involved in phosphate import.</text>
</comment>
<evidence type="ECO:0000256" key="6">
    <source>
        <dbReference type="ARBA" id="ARBA00022592"/>
    </source>
</evidence>
<keyword evidence="9 10" id="KW-0449">Lipoprotein</keyword>
<dbReference type="InterPro" id="IPR050811">
    <property type="entry name" value="Phosphate_ABC_transporter"/>
</dbReference>
<evidence type="ECO:0000256" key="3">
    <source>
        <dbReference type="ARBA" id="ARBA00008725"/>
    </source>
</evidence>
<evidence type="ECO:0000256" key="10">
    <source>
        <dbReference type="RuleBase" id="RU367119"/>
    </source>
</evidence>
<gene>
    <name evidence="12" type="primary">pstS1_1</name>
    <name evidence="12" type="ORF">AMURIS_02005</name>
</gene>
<evidence type="ECO:0000256" key="2">
    <source>
        <dbReference type="ARBA" id="ARBA00004193"/>
    </source>
</evidence>
<dbReference type="GO" id="GO:0042301">
    <property type="term" value="F:phosphate ion binding"/>
    <property type="evidence" value="ECO:0007669"/>
    <property type="project" value="UniProtKB-UniRule"/>
</dbReference>
<dbReference type="OrthoDB" id="9790048at2"/>
<dbReference type="InterPro" id="IPR024370">
    <property type="entry name" value="PBP_domain"/>
</dbReference>
<evidence type="ECO:0000313" key="12">
    <source>
        <dbReference type="EMBL" id="SOY29290.1"/>
    </source>
</evidence>
<evidence type="ECO:0000256" key="9">
    <source>
        <dbReference type="ARBA" id="ARBA00023288"/>
    </source>
</evidence>
<keyword evidence="10" id="KW-1003">Cell membrane</keyword>
<comment type="function">
    <text evidence="10">Involved in the system for phosphate transport across the cytoplasmic membrane.</text>
</comment>
<dbReference type="EMBL" id="OFSM01000009">
    <property type="protein sequence ID" value="SOY29290.1"/>
    <property type="molecule type" value="Genomic_DNA"/>
</dbReference>
<dbReference type="PANTHER" id="PTHR30570:SF1">
    <property type="entry name" value="PHOSPHATE-BINDING PROTEIN PSTS"/>
    <property type="match status" value="1"/>
</dbReference>
<dbReference type="PANTHER" id="PTHR30570">
    <property type="entry name" value="PERIPLASMIC PHOSPHATE BINDING COMPONENT OF PHOSPHATE ABC TRANSPORTER"/>
    <property type="match status" value="1"/>
</dbReference>
<dbReference type="Gene3D" id="3.40.190.10">
    <property type="entry name" value="Periplasmic binding protein-like II"/>
    <property type="match status" value="2"/>
</dbReference>
<dbReference type="RefSeq" id="WP_103239512.1">
    <property type="nucleotide sequence ID" value="NZ_JANJZD010000009.1"/>
</dbReference>
<name>A0A2K4ZFN7_9FIRM</name>
<comment type="subunit">
    <text evidence="4 10">The complex is composed of two ATP-binding proteins (PstB), two transmembrane proteins (PstC and PstA) and a solute-binding protein (PstS).</text>
</comment>
<protein>
    <recommendedName>
        <fullName evidence="10">Phosphate-binding protein</fullName>
    </recommendedName>
</protein>
<evidence type="ECO:0000256" key="7">
    <source>
        <dbReference type="ARBA" id="ARBA00022729"/>
    </source>
</evidence>
<feature type="domain" description="PBP" evidence="11">
    <location>
        <begin position="62"/>
        <end position="297"/>
    </location>
</feature>
<accession>A0A2K4ZFN7</accession>